<gene>
    <name evidence="2" type="ORF">OJ997_22570</name>
</gene>
<dbReference type="AlphaFoldDB" id="A0A9X3SB09"/>
<dbReference type="InterPro" id="IPR014710">
    <property type="entry name" value="RmlC-like_jellyroll"/>
</dbReference>
<evidence type="ECO:0000256" key="1">
    <source>
        <dbReference type="SAM" id="MobiDB-lite"/>
    </source>
</evidence>
<sequence length="215" mass="23233">MSWAPLETGPWDVRRLSAASCANAGLLVLSGVVAREVTLAGDVSTELLGTGDLIRPFGGGGDAQLLDTTVRWNVIGSGRVAMLDAGFMGRAAQYPGIAAMLMERIEARARRLATVKAIAQLTRVDERLVALVRHYCERWGRVTGEGVLLPLCLSHRMLGELVGARRPSVSTAAATLERSGRLVRRSDGTWLLRDRDTAPRPAPESVAQRRRLVPT</sequence>
<dbReference type="Proteomes" id="UP001147653">
    <property type="component" value="Unassembled WGS sequence"/>
</dbReference>
<comment type="caution">
    <text evidence="2">The sequence shown here is derived from an EMBL/GenBank/DDBJ whole genome shotgun (WGS) entry which is preliminary data.</text>
</comment>
<dbReference type="SUPFAM" id="SSF46785">
    <property type="entry name" value="Winged helix' DNA-binding domain"/>
    <property type="match status" value="1"/>
</dbReference>
<proteinExistence type="predicted"/>
<evidence type="ECO:0000313" key="3">
    <source>
        <dbReference type="Proteomes" id="UP001147653"/>
    </source>
</evidence>
<protein>
    <recommendedName>
        <fullName evidence="4">HTH crp-type domain-containing protein</fullName>
    </recommendedName>
</protein>
<dbReference type="Gene3D" id="2.60.120.10">
    <property type="entry name" value="Jelly Rolls"/>
    <property type="match status" value="1"/>
</dbReference>
<evidence type="ECO:0008006" key="4">
    <source>
        <dbReference type="Google" id="ProtNLM"/>
    </source>
</evidence>
<dbReference type="EMBL" id="JAPDDP010000047">
    <property type="protein sequence ID" value="MDA0183111.1"/>
    <property type="molecule type" value="Genomic_DNA"/>
</dbReference>
<accession>A0A9X3SB09</accession>
<evidence type="ECO:0000313" key="2">
    <source>
        <dbReference type="EMBL" id="MDA0183111.1"/>
    </source>
</evidence>
<name>A0A9X3SB09_9ACTN</name>
<dbReference type="InterPro" id="IPR036390">
    <property type="entry name" value="WH_DNA-bd_sf"/>
</dbReference>
<organism evidence="2 3">
    <name type="scientific">Solirubrobacter phytolaccae</name>
    <dbReference type="NCBI Taxonomy" id="1404360"/>
    <lineage>
        <taxon>Bacteria</taxon>
        <taxon>Bacillati</taxon>
        <taxon>Actinomycetota</taxon>
        <taxon>Thermoleophilia</taxon>
        <taxon>Solirubrobacterales</taxon>
        <taxon>Solirubrobacteraceae</taxon>
        <taxon>Solirubrobacter</taxon>
    </lineage>
</organism>
<feature type="region of interest" description="Disordered" evidence="1">
    <location>
        <begin position="193"/>
        <end position="215"/>
    </location>
</feature>
<dbReference type="RefSeq" id="WP_270027495.1">
    <property type="nucleotide sequence ID" value="NZ_JAPDDP010000047.1"/>
</dbReference>
<keyword evidence="3" id="KW-1185">Reference proteome</keyword>
<reference evidence="2" key="1">
    <citation type="submission" date="2022-10" db="EMBL/GenBank/DDBJ databases">
        <title>The WGS of Solirubrobacter phytolaccae KCTC 29190.</title>
        <authorList>
            <person name="Jiang Z."/>
        </authorList>
    </citation>
    <scope>NUCLEOTIDE SEQUENCE</scope>
    <source>
        <strain evidence="2">KCTC 29190</strain>
    </source>
</reference>